<protein>
    <submittedName>
        <fullName evidence="3">Uncharacterized protein</fullName>
    </submittedName>
</protein>
<evidence type="ECO:0000256" key="1">
    <source>
        <dbReference type="SAM" id="MobiDB-lite"/>
    </source>
</evidence>
<gene>
    <name evidence="3" type="ORF">EV420DRAFT_435894</name>
</gene>
<name>A0AA39NLP2_ARMTA</name>
<evidence type="ECO:0000313" key="4">
    <source>
        <dbReference type="Proteomes" id="UP001175211"/>
    </source>
</evidence>
<feature type="region of interest" description="Disordered" evidence="1">
    <location>
        <begin position="1"/>
        <end position="42"/>
    </location>
</feature>
<feature type="transmembrane region" description="Helical" evidence="2">
    <location>
        <begin position="85"/>
        <end position="105"/>
    </location>
</feature>
<dbReference type="AlphaFoldDB" id="A0AA39NLP2"/>
<comment type="caution">
    <text evidence="3">The sequence shown here is derived from an EMBL/GenBank/DDBJ whole genome shotgun (WGS) entry which is preliminary data.</text>
</comment>
<keyword evidence="2" id="KW-0472">Membrane</keyword>
<keyword evidence="4" id="KW-1185">Reference proteome</keyword>
<proteinExistence type="predicted"/>
<dbReference type="EMBL" id="JAUEPS010000002">
    <property type="protein sequence ID" value="KAK0467934.1"/>
    <property type="molecule type" value="Genomic_DNA"/>
</dbReference>
<dbReference type="Proteomes" id="UP001175211">
    <property type="component" value="Unassembled WGS sequence"/>
</dbReference>
<sequence>MTGRQHLTKSSASNKRQRNELPPSLGSSMTTARVRREEDVRHAEDLQTEAGIRVAARATAIGLGISIIAHYAWPWYRRQPMSFKGFLVGASGVFGLVFGAEHALLEYEAERRVQENTVRRQARLELTRRGIVPTETEINKWRLAKESEE</sequence>
<organism evidence="3 4">
    <name type="scientific">Armillaria tabescens</name>
    <name type="common">Ringless honey mushroom</name>
    <name type="synonym">Agaricus tabescens</name>
    <dbReference type="NCBI Taxonomy" id="1929756"/>
    <lineage>
        <taxon>Eukaryota</taxon>
        <taxon>Fungi</taxon>
        <taxon>Dikarya</taxon>
        <taxon>Basidiomycota</taxon>
        <taxon>Agaricomycotina</taxon>
        <taxon>Agaricomycetes</taxon>
        <taxon>Agaricomycetidae</taxon>
        <taxon>Agaricales</taxon>
        <taxon>Marasmiineae</taxon>
        <taxon>Physalacriaceae</taxon>
        <taxon>Desarmillaria</taxon>
    </lineage>
</organism>
<evidence type="ECO:0000313" key="3">
    <source>
        <dbReference type="EMBL" id="KAK0467934.1"/>
    </source>
</evidence>
<accession>A0AA39NLP2</accession>
<reference evidence="3" key="1">
    <citation type="submission" date="2023-06" db="EMBL/GenBank/DDBJ databases">
        <authorList>
            <consortium name="Lawrence Berkeley National Laboratory"/>
            <person name="Ahrendt S."/>
            <person name="Sahu N."/>
            <person name="Indic B."/>
            <person name="Wong-Bajracharya J."/>
            <person name="Merenyi Z."/>
            <person name="Ke H.-M."/>
            <person name="Monk M."/>
            <person name="Kocsube S."/>
            <person name="Drula E."/>
            <person name="Lipzen A."/>
            <person name="Balint B."/>
            <person name="Henrissat B."/>
            <person name="Andreopoulos B."/>
            <person name="Martin F.M."/>
            <person name="Harder C.B."/>
            <person name="Rigling D."/>
            <person name="Ford K.L."/>
            <person name="Foster G.D."/>
            <person name="Pangilinan J."/>
            <person name="Papanicolaou A."/>
            <person name="Barry K."/>
            <person name="LaButti K."/>
            <person name="Viragh M."/>
            <person name="Koriabine M."/>
            <person name="Yan M."/>
            <person name="Riley R."/>
            <person name="Champramary S."/>
            <person name="Plett K.L."/>
            <person name="Tsai I.J."/>
            <person name="Slot J."/>
            <person name="Sipos G."/>
            <person name="Plett J."/>
            <person name="Nagy L.G."/>
            <person name="Grigoriev I.V."/>
        </authorList>
    </citation>
    <scope>NUCLEOTIDE SEQUENCE</scope>
    <source>
        <strain evidence="3">CCBAS 213</strain>
    </source>
</reference>
<evidence type="ECO:0000256" key="2">
    <source>
        <dbReference type="SAM" id="Phobius"/>
    </source>
</evidence>
<keyword evidence="2" id="KW-0812">Transmembrane</keyword>
<dbReference type="RefSeq" id="XP_060338209.1">
    <property type="nucleotide sequence ID" value="XM_060482110.1"/>
</dbReference>
<dbReference type="GeneID" id="85365658"/>
<feature type="transmembrane region" description="Helical" evidence="2">
    <location>
        <begin position="54"/>
        <end position="73"/>
    </location>
</feature>
<keyword evidence="2" id="KW-1133">Transmembrane helix</keyword>